<evidence type="ECO:0000313" key="1">
    <source>
        <dbReference type="EMBL" id="EMJ36956.1"/>
    </source>
</evidence>
<gene>
    <name evidence="1" type="ORF">LEP1GSC079_0350</name>
</gene>
<dbReference type="Proteomes" id="UP000012164">
    <property type="component" value="Unassembled WGS sequence"/>
</dbReference>
<reference evidence="1 2" key="1">
    <citation type="submission" date="2013-01" db="EMBL/GenBank/DDBJ databases">
        <authorList>
            <person name="Harkins D.M."/>
            <person name="Durkin A.S."/>
            <person name="Brinkac L.M."/>
            <person name="Haft D.H."/>
            <person name="Selengut J.D."/>
            <person name="Sanka R."/>
            <person name="DePew J."/>
            <person name="Purushe J."/>
            <person name="Peacock S.J."/>
            <person name="Thaipadungpanit J."/>
            <person name="Wuthiekanun V.W."/>
            <person name="Day N.P."/>
            <person name="Vinetz J.M."/>
            <person name="Sutton G.G."/>
            <person name="Nierman W.C."/>
            <person name="Fouts D.E."/>
        </authorList>
    </citation>
    <scope>NUCLEOTIDE SEQUENCE [LARGE SCALE GENOMIC DNA]</scope>
    <source>
        <strain evidence="1 2">FPW1039</strain>
    </source>
</reference>
<comment type="caution">
    <text evidence="1">The sequence shown here is derived from an EMBL/GenBank/DDBJ whole genome shotgun (WGS) entry which is preliminary data.</text>
</comment>
<dbReference type="EMBL" id="AKWR02000109">
    <property type="protein sequence ID" value="EMJ36956.1"/>
    <property type="molecule type" value="Genomic_DNA"/>
</dbReference>
<proteinExistence type="predicted"/>
<evidence type="ECO:0000313" key="2">
    <source>
        <dbReference type="Proteomes" id="UP000012164"/>
    </source>
</evidence>
<protein>
    <submittedName>
        <fullName evidence="1">Uncharacterized protein</fullName>
    </submittedName>
</protein>
<organism evidence="1 2">
    <name type="scientific">Leptospira interrogans str. FPW1039</name>
    <dbReference type="NCBI Taxonomy" id="1193040"/>
    <lineage>
        <taxon>Bacteria</taxon>
        <taxon>Pseudomonadati</taxon>
        <taxon>Spirochaetota</taxon>
        <taxon>Spirochaetia</taxon>
        <taxon>Leptospirales</taxon>
        <taxon>Leptospiraceae</taxon>
        <taxon>Leptospira</taxon>
    </lineage>
</organism>
<accession>A0A0F6IFY1</accession>
<name>A0A0F6IFY1_LEPIR</name>
<sequence>MVLQGDLNEVDKNFNRFVFRFQFDGLTKRLTQEIIFSLSKDLGFIGWSYES</sequence>
<dbReference type="AlphaFoldDB" id="A0A0F6IFY1"/>